<evidence type="ECO:0000256" key="1">
    <source>
        <dbReference type="ARBA" id="ARBA00022603"/>
    </source>
</evidence>
<keyword evidence="8" id="KW-1185">Reference proteome</keyword>
<evidence type="ECO:0000256" key="5">
    <source>
        <dbReference type="SAM" id="MobiDB-lite"/>
    </source>
</evidence>
<dbReference type="Gene3D" id="3.40.50.150">
    <property type="entry name" value="Vaccinia Virus protein VP39"/>
    <property type="match status" value="1"/>
</dbReference>
<dbReference type="PRINTS" id="PR00508">
    <property type="entry name" value="S21N4MTFRASE"/>
</dbReference>
<dbReference type="AlphaFoldDB" id="N2A4W2"/>
<dbReference type="OrthoDB" id="9773571at2"/>
<dbReference type="SUPFAM" id="SSF53335">
    <property type="entry name" value="S-adenosyl-L-methionine-dependent methyltransferases"/>
    <property type="match status" value="1"/>
</dbReference>
<gene>
    <name evidence="7" type="ORF">C823_04698</name>
</gene>
<dbReference type="GO" id="GO:0009307">
    <property type="term" value="P:DNA restriction-modification system"/>
    <property type="evidence" value="ECO:0007669"/>
    <property type="project" value="UniProtKB-KW"/>
</dbReference>
<dbReference type="Proteomes" id="UP000012589">
    <property type="component" value="Unassembled WGS sequence"/>
</dbReference>
<evidence type="ECO:0000256" key="4">
    <source>
        <dbReference type="RuleBase" id="RU362026"/>
    </source>
</evidence>
<organism evidence="7 8">
    <name type="scientific">Eubacterium plexicaudatum ASF492</name>
    <dbReference type="NCBI Taxonomy" id="1235802"/>
    <lineage>
        <taxon>Bacteria</taxon>
        <taxon>Bacillati</taxon>
        <taxon>Bacillota</taxon>
        <taxon>Clostridia</taxon>
        <taxon>Eubacteriales</taxon>
        <taxon>Eubacteriaceae</taxon>
        <taxon>Eubacterium</taxon>
    </lineage>
</organism>
<evidence type="ECO:0000256" key="3">
    <source>
        <dbReference type="ARBA" id="ARBA00022747"/>
    </source>
</evidence>
<dbReference type="GO" id="GO:0003677">
    <property type="term" value="F:DNA binding"/>
    <property type="evidence" value="ECO:0007669"/>
    <property type="project" value="InterPro"/>
</dbReference>
<comment type="caution">
    <text evidence="7">The sequence shown here is derived from an EMBL/GenBank/DDBJ whole genome shotgun (WGS) entry which is preliminary data.</text>
</comment>
<dbReference type="EC" id="2.1.1.-" evidence="4"/>
<dbReference type="EMBL" id="AQFT01000136">
    <property type="protein sequence ID" value="EMZ21125.1"/>
    <property type="molecule type" value="Genomic_DNA"/>
</dbReference>
<reference evidence="7 8" key="1">
    <citation type="journal article" date="2014" name="Genome Announc.">
        <title>Draft genome sequences of the altered schaedler flora, a defined bacterial community from gnotobiotic mice.</title>
        <authorList>
            <person name="Wannemuehler M.J."/>
            <person name="Overstreet A.M."/>
            <person name="Ward D.V."/>
            <person name="Phillips G.J."/>
        </authorList>
    </citation>
    <scope>NUCLEOTIDE SEQUENCE [LARGE SCALE GENOMIC DNA]</scope>
    <source>
        <strain evidence="7 8">ASF492</strain>
    </source>
</reference>
<name>N2A4W2_9FIRM</name>
<proteinExistence type="inferred from homology"/>
<dbReference type="eggNOG" id="COG0863">
    <property type="taxonomic scope" value="Bacteria"/>
</dbReference>
<feature type="compositionally biased region" description="Basic residues" evidence="5">
    <location>
        <begin position="158"/>
        <end position="172"/>
    </location>
</feature>
<keyword evidence="2" id="KW-0808">Transferase</keyword>
<evidence type="ECO:0000313" key="7">
    <source>
        <dbReference type="EMBL" id="EMZ21125.1"/>
    </source>
</evidence>
<dbReference type="InterPro" id="IPR001091">
    <property type="entry name" value="RM_Methyltransferase"/>
</dbReference>
<feature type="region of interest" description="Disordered" evidence="5">
    <location>
        <begin position="153"/>
        <end position="175"/>
    </location>
</feature>
<keyword evidence="1" id="KW-0489">Methyltransferase</keyword>
<dbReference type="PATRIC" id="fig|1235802.3.peg.4959"/>
<evidence type="ECO:0000256" key="2">
    <source>
        <dbReference type="ARBA" id="ARBA00022679"/>
    </source>
</evidence>
<dbReference type="GO" id="GO:0008170">
    <property type="term" value="F:N-methyltransferase activity"/>
    <property type="evidence" value="ECO:0007669"/>
    <property type="project" value="InterPro"/>
</dbReference>
<keyword evidence="3" id="KW-0680">Restriction system</keyword>
<comment type="similarity">
    <text evidence="4">Belongs to the N(4)/N(6)-methyltransferase family.</text>
</comment>
<evidence type="ECO:0000313" key="8">
    <source>
        <dbReference type="Proteomes" id="UP000012589"/>
    </source>
</evidence>
<accession>N2A4W2</accession>
<dbReference type="Pfam" id="PF01555">
    <property type="entry name" value="N6_N4_Mtase"/>
    <property type="match status" value="1"/>
</dbReference>
<dbReference type="InterPro" id="IPR002941">
    <property type="entry name" value="DNA_methylase_N4/N6"/>
</dbReference>
<protein>
    <recommendedName>
        <fullName evidence="4">Methyltransferase</fullName>
        <ecNumber evidence="4">2.1.1.-</ecNumber>
    </recommendedName>
</protein>
<dbReference type="HOGENOM" id="CLU_024927_3_0_9"/>
<feature type="domain" description="DNA methylase N-4/N-6" evidence="6">
    <location>
        <begin position="9"/>
        <end position="267"/>
    </location>
</feature>
<dbReference type="STRING" id="1235802.C823_04698"/>
<dbReference type="GO" id="GO:0032259">
    <property type="term" value="P:methylation"/>
    <property type="evidence" value="ECO:0007669"/>
    <property type="project" value="UniProtKB-KW"/>
</dbReference>
<dbReference type="InterPro" id="IPR029063">
    <property type="entry name" value="SAM-dependent_MTases_sf"/>
</dbReference>
<evidence type="ECO:0000259" key="6">
    <source>
        <dbReference type="Pfam" id="PF01555"/>
    </source>
</evidence>
<sequence length="287" mass="33340">MNNIPDKSIDAIITDLPFGQTARNSWDIVIPFNDYITIEVRKKPRIFYRDDFLLWCYQQGEADYNGALIYFEENKSTGLWTQYKRIIKDNGAIILFANGMFTADLMESNREMWKYNLVWEKTQPTGFQNANRMPMRNHEDMCVFYKKQPTYNPQKTSGHIRKVSTASHKRNSKQSTNYNEIKNHTYDSTERFPKSVWLFAKDTQKCALTPTQKPVALVEEIIKTYTNESDTVLDSTAGSMTTGVAVINTGRKCICIENNEEIFNIGKNRIMECVKEIVFKKEKPISK</sequence>